<keyword evidence="1" id="KW-0808">Transferase</keyword>
<dbReference type="EMBL" id="SMMG02000001">
    <property type="protein sequence ID" value="KAA3489070.1"/>
    <property type="molecule type" value="Genomic_DNA"/>
</dbReference>
<proteinExistence type="predicted"/>
<dbReference type="Gene3D" id="3.60.10.10">
    <property type="entry name" value="Endonuclease/exonuclease/phosphatase"/>
    <property type="match status" value="1"/>
</dbReference>
<dbReference type="Proteomes" id="UP000325315">
    <property type="component" value="Unassembled WGS sequence"/>
</dbReference>
<evidence type="ECO:0000313" key="1">
    <source>
        <dbReference type="EMBL" id="KAA3489070.1"/>
    </source>
</evidence>
<protein>
    <submittedName>
        <fullName evidence="1">Reverse transcriptase</fullName>
    </submittedName>
</protein>
<comment type="caution">
    <text evidence="1">The sequence shown here is derived from an EMBL/GenBank/DDBJ whole genome shotgun (WGS) entry which is preliminary data.</text>
</comment>
<evidence type="ECO:0000313" key="2">
    <source>
        <dbReference type="Proteomes" id="UP000325315"/>
    </source>
</evidence>
<name>A0A5B6X4F5_9ROSI</name>
<dbReference type="PANTHER" id="PTHR33710">
    <property type="entry name" value="BNAC02G09200D PROTEIN"/>
    <property type="match status" value="1"/>
</dbReference>
<dbReference type="InterPro" id="IPR036691">
    <property type="entry name" value="Endo/exonu/phosph_ase_sf"/>
</dbReference>
<dbReference type="AlphaFoldDB" id="A0A5B6X4F5"/>
<dbReference type="SUPFAM" id="SSF56219">
    <property type="entry name" value="DNase I-like"/>
    <property type="match status" value="1"/>
</dbReference>
<dbReference type="GO" id="GO:0003964">
    <property type="term" value="F:RNA-directed DNA polymerase activity"/>
    <property type="evidence" value="ECO:0007669"/>
    <property type="project" value="UniProtKB-KW"/>
</dbReference>
<sequence>MLKIYHPQVVFVTEPKLNVGRTEKVRRQCGFFNSIDVPAEGSRGGLSLGWKGGQLVNLKSFSTNHIDVEIQEEDGKPCWRFTGFYGAPDVRNKAGTWDLLRRLGRNNSLPWLKGGLPKEEARMEAFHKTLEDCFLEDIGFSSPWFTWERGSILERNIRERIDRGVATDSRIQTFPNFSLRHLSHSFSDHCPLLIDIELNGRRNSFRFESWWVLEESCEDEIRKLWEESSGPYLNHMKILANGLKVWAKRIQSKRKGEVKRLNRRLEELNGVERSEETLMKIMEWIRKRDIRNNVQGLTGYSWEIRTLRSFISVHRRDNILIELRGYRELMDLLR</sequence>
<reference evidence="2" key="1">
    <citation type="journal article" date="2019" name="Plant Biotechnol. J.">
        <title>Genome sequencing of the Australian wild diploid species Gossypium australe highlights disease resistance and delayed gland morphogenesis.</title>
        <authorList>
            <person name="Cai Y."/>
            <person name="Cai X."/>
            <person name="Wang Q."/>
            <person name="Wang P."/>
            <person name="Zhang Y."/>
            <person name="Cai C."/>
            <person name="Xu Y."/>
            <person name="Wang K."/>
            <person name="Zhou Z."/>
            <person name="Wang C."/>
            <person name="Geng S."/>
            <person name="Li B."/>
            <person name="Dong Q."/>
            <person name="Hou Y."/>
            <person name="Wang H."/>
            <person name="Ai P."/>
            <person name="Liu Z."/>
            <person name="Yi F."/>
            <person name="Sun M."/>
            <person name="An G."/>
            <person name="Cheng J."/>
            <person name="Zhang Y."/>
            <person name="Shi Q."/>
            <person name="Xie Y."/>
            <person name="Shi X."/>
            <person name="Chang Y."/>
            <person name="Huang F."/>
            <person name="Chen Y."/>
            <person name="Hong S."/>
            <person name="Mi L."/>
            <person name="Sun Q."/>
            <person name="Zhang L."/>
            <person name="Zhou B."/>
            <person name="Peng R."/>
            <person name="Zhang X."/>
            <person name="Liu F."/>
        </authorList>
    </citation>
    <scope>NUCLEOTIDE SEQUENCE [LARGE SCALE GENOMIC DNA]</scope>
    <source>
        <strain evidence="2">cv. PA1801</strain>
    </source>
</reference>
<organism evidence="1 2">
    <name type="scientific">Gossypium australe</name>
    <dbReference type="NCBI Taxonomy" id="47621"/>
    <lineage>
        <taxon>Eukaryota</taxon>
        <taxon>Viridiplantae</taxon>
        <taxon>Streptophyta</taxon>
        <taxon>Embryophyta</taxon>
        <taxon>Tracheophyta</taxon>
        <taxon>Spermatophyta</taxon>
        <taxon>Magnoliopsida</taxon>
        <taxon>eudicotyledons</taxon>
        <taxon>Gunneridae</taxon>
        <taxon>Pentapetalae</taxon>
        <taxon>rosids</taxon>
        <taxon>malvids</taxon>
        <taxon>Malvales</taxon>
        <taxon>Malvaceae</taxon>
        <taxon>Malvoideae</taxon>
        <taxon>Gossypium</taxon>
    </lineage>
</organism>
<dbReference type="OrthoDB" id="682716at2759"/>
<dbReference type="PANTHER" id="PTHR33710:SF73">
    <property type="entry name" value="ZINC KNUCKLE CX2CX4HX4C DOMAIN-CONTAINING PROTEIN"/>
    <property type="match status" value="1"/>
</dbReference>
<keyword evidence="2" id="KW-1185">Reference proteome</keyword>
<gene>
    <name evidence="1" type="ORF">EPI10_032747</name>
</gene>
<accession>A0A5B6X4F5</accession>
<keyword evidence="1" id="KW-0548">Nucleotidyltransferase</keyword>
<keyword evidence="1" id="KW-0695">RNA-directed DNA polymerase</keyword>